<dbReference type="EMBL" id="LAHD01000059">
    <property type="protein sequence ID" value="PHK02136.1"/>
    <property type="molecule type" value="Genomic_DNA"/>
</dbReference>
<reference evidence="1 2" key="1">
    <citation type="submission" date="2015-02" db="EMBL/GenBank/DDBJ databases">
        <title>Nostoc linckia genome annotation.</title>
        <authorList>
            <person name="Zhou Z."/>
        </authorList>
    </citation>
    <scope>NUCLEOTIDE SEQUENCE [LARGE SCALE GENOMIC DNA]</scope>
    <source>
        <strain evidence="2">z8</strain>
    </source>
</reference>
<dbReference type="GeneID" id="57093569"/>
<dbReference type="AlphaFoldDB" id="A0A9Q5ZAG8"/>
<dbReference type="RefSeq" id="WP_099066826.1">
    <property type="nucleotide sequence ID" value="NZ_LAHD01000059.1"/>
</dbReference>
<accession>A0A9Q5ZAG8</accession>
<protein>
    <submittedName>
        <fullName evidence="1">Uncharacterized protein</fullName>
    </submittedName>
</protein>
<evidence type="ECO:0000313" key="2">
    <source>
        <dbReference type="Proteomes" id="UP000222310"/>
    </source>
</evidence>
<proteinExistence type="predicted"/>
<comment type="caution">
    <text evidence="1">The sequence shown here is derived from an EMBL/GenBank/DDBJ whole genome shotgun (WGS) entry which is preliminary data.</text>
</comment>
<name>A0A9Q5ZAG8_NOSLI</name>
<organism evidence="1 2">
    <name type="scientific">Nostoc linckia z8</name>
    <dbReference type="NCBI Taxonomy" id="1628746"/>
    <lineage>
        <taxon>Bacteria</taxon>
        <taxon>Bacillati</taxon>
        <taxon>Cyanobacteriota</taxon>
        <taxon>Cyanophyceae</taxon>
        <taxon>Nostocales</taxon>
        <taxon>Nostocaceae</taxon>
        <taxon>Nostoc</taxon>
    </lineage>
</organism>
<gene>
    <name evidence="1" type="ORF">VF08_19865</name>
</gene>
<dbReference type="Proteomes" id="UP000222310">
    <property type="component" value="Unassembled WGS sequence"/>
</dbReference>
<sequence>MQSALRIETKVLPGNKIEITLPDDTLSTSVGQTIEVIVLIPQKTTLEGQSIMHLLEEIHKQRPVGRSVEEINQDLQAERDAWDN</sequence>
<evidence type="ECO:0000313" key="1">
    <source>
        <dbReference type="EMBL" id="PHK02136.1"/>
    </source>
</evidence>